<proteinExistence type="inferred from homology"/>
<keyword evidence="11 12" id="KW-0472">Membrane</keyword>
<keyword evidence="9" id="KW-0408">Iron</keyword>
<protein>
    <submittedName>
        <fullName evidence="14">Alkane 1-monooxygenase</fullName>
    </submittedName>
</protein>
<keyword evidence="3" id="KW-1003">Cell membrane</keyword>
<feature type="transmembrane region" description="Helical" evidence="12">
    <location>
        <begin position="80"/>
        <end position="96"/>
    </location>
</feature>
<evidence type="ECO:0000256" key="11">
    <source>
        <dbReference type="ARBA" id="ARBA00023136"/>
    </source>
</evidence>
<dbReference type="Pfam" id="PF00487">
    <property type="entry name" value="FA_desaturase"/>
    <property type="match status" value="1"/>
</dbReference>
<evidence type="ECO:0000256" key="8">
    <source>
        <dbReference type="ARBA" id="ARBA00023002"/>
    </source>
</evidence>
<evidence type="ECO:0000256" key="3">
    <source>
        <dbReference type="ARBA" id="ARBA00022475"/>
    </source>
</evidence>
<evidence type="ECO:0000256" key="6">
    <source>
        <dbReference type="ARBA" id="ARBA00022723"/>
    </source>
</evidence>
<keyword evidence="7 12" id="KW-1133">Transmembrane helix</keyword>
<evidence type="ECO:0000256" key="7">
    <source>
        <dbReference type="ARBA" id="ARBA00022989"/>
    </source>
</evidence>
<dbReference type="GO" id="GO:0006629">
    <property type="term" value="P:lipid metabolic process"/>
    <property type="evidence" value="ECO:0007669"/>
    <property type="project" value="InterPro"/>
</dbReference>
<evidence type="ECO:0000256" key="10">
    <source>
        <dbReference type="ARBA" id="ARBA00023033"/>
    </source>
</evidence>
<sequence>MPAWRHSPPAREPHPWFSACLRLHVLWQAGLLVLGLLVAREQSSAAAVVALGLAVGMTTGSQGITFAHELGHARSRLDRALAWGLMVSVGYAHFMVEHYRGHHVRAATWADPASARAGESLWRFLPRTLAGSWRSAWALEARRLAQHRQGWMRSPLVWAMVAQGSLLVGAAMAAGWQGLLFWLVQAAHAVWLLETVNYIEHYGLRRQEVDGRPERFGVAHAWNADHWVSNCLLANLQRHSDHHMHAWKPYASLEPLPGPQLPGGYASCIYLAMVPPLWFRVMHPRLARWQPAPA</sequence>
<dbReference type="AlphaFoldDB" id="A0A2S5SUS7"/>
<keyword evidence="8" id="KW-0560">Oxidoreductase</keyword>
<feature type="transmembrane region" description="Helical" evidence="12">
    <location>
        <begin position="156"/>
        <end position="174"/>
    </location>
</feature>
<evidence type="ECO:0000313" key="14">
    <source>
        <dbReference type="EMBL" id="PPE66444.1"/>
    </source>
</evidence>
<evidence type="ECO:0000256" key="2">
    <source>
        <dbReference type="ARBA" id="ARBA00010823"/>
    </source>
</evidence>
<keyword evidence="6" id="KW-0479">Metal-binding</keyword>
<comment type="similarity">
    <text evidence="2">Belongs to the fatty acid desaturase type 1 family. AlkB subfamily.</text>
</comment>
<dbReference type="GO" id="GO:0046872">
    <property type="term" value="F:metal ion binding"/>
    <property type="evidence" value="ECO:0007669"/>
    <property type="project" value="UniProtKB-KW"/>
</dbReference>
<gene>
    <name evidence="14" type="ORF">C1704_09010</name>
</gene>
<evidence type="ECO:0000313" key="15">
    <source>
        <dbReference type="Proteomes" id="UP000238605"/>
    </source>
</evidence>
<reference evidence="14 15" key="1">
    <citation type="submission" date="2018-02" db="EMBL/GenBank/DDBJ databases">
        <title>Reclassifiation of [Polyangium] brachysporum DSM 7029 as Guopingzhaonella breviflexa gen. nov., sp. nov., a member of the family Comamonadaceae.</title>
        <authorList>
            <person name="Tang B."/>
        </authorList>
    </citation>
    <scope>NUCLEOTIDE SEQUENCE [LARGE SCALE GENOMIC DNA]</scope>
    <source>
        <strain evidence="14 15">BCRC 80649</strain>
    </source>
</reference>
<dbReference type="InterPro" id="IPR005804">
    <property type="entry name" value="FA_desaturase_dom"/>
</dbReference>
<keyword evidence="5 12" id="KW-0812">Transmembrane</keyword>
<evidence type="ECO:0000256" key="1">
    <source>
        <dbReference type="ARBA" id="ARBA00004429"/>
    </source>
</evidence>
<feature type="transmembrane region" description="Helical" evidence="12">
    <location>
        <begin position="45"/>
        <end position="68"/>
    </location>
</feature>
<dbReference type="Proteomes" id="UP000238605">
    <property type="component" value="Unassembled WGS sequence"/>
</dbReference>
<name>A0A2S5SUS7_9BURK</name>
<dbReference type="GO" id="GO:0004497">
    <property type="term" value="F:monooxygenase activity"/>
    <property type="evidence" value="ECO:0007669"/>
    <property type="project" value="UniProtKB-KW"/>
</dbReference>
<comment type="subcellular location">
    <subcellularLocation>
        <location evidence="1">Cell inner membrane</location>
        <topology evidence="1">Multi-pass membrane protein</topology>
    </subcellularLocation>
</comment>
<dbReference type="OrthoDB" id="4759734at2"/>
<evidence type="ECO:0000256" key="9">
    <source>
        <dbReference type="ARBA" id="ARBA00023004"/>
    </source>
</evidence>
<comment type="caution">
    <text evidence="14">The sequence shown here is derived from an EMBL/GenBank/DDBJ whole genome shotgun (WGS) entry which is preliminary data.</text>
</comment>
<organism evidence="14 15">
    <name type="scientific">Caldimonas caldifontis</name>
    <dbReference type="NCBI Taxonomy" id="1452508"/>
    <lineage>
        <taxon>Bacteria</taxon>
        <taxon>Pseudomonadati</taxon>
        <taxon>Pseudomonadota</taxon>
        <taxon>Betaproteobacteria</taxon>
        <taxon>Burkholderiales</taxon>
        <taxon>Sphaerotilaceae</taxon>
        <taxon>Caldimonas</taxon>
    </lineage>
</organism>
<dbReference type="GO" id="GO:0005886">
    <property type="term" value="C:plasma membrane"/>
    <property type="evidence" value="ECO:0007669"/>
    <property type="project" value="UniProtKB-SubCell"/>
</dbReference>
<feature type="transmembrane region" description="Helical" evidence="12">
    <location>
        <begin position="16"/>
        <end position="38"/>
    </location>
</feature>
<keyword evidence="4" id="KW-0997">Cell inner membrane</keyword>
<dbReference type="PANTHER" id="PTHR38674">
    <property type="entry name" value="ALKANE 1-MONOOXYGENASE 1"/>
    <property type="match status" value="1"/>
</dbReference>
<dbReference type="EMBL" id="PSNX01000007">
    <property type="protein sequence ID" value="PPE66444.1"/>
    <property type="molecule type" value="Genomic_DNA"/>
</dbReference>
<evidence type="ECO:0000256" key="5">
    <source>
        <dbReference type="ARBA" id="ARBA00022692"/>
    </source>
</evidence>
<dbReference type="PANTHER" id="PTHR38674:SF1">
    <property type="entry name" value="ALKANE 1-MONOOXYGENASE 1"/>
    <property type="match status" value="1"/>
</dbReference>
<keyword evidence="10 14" id="KW-0503">Monooxygenase</keyword>
<accession>A0A2S5SUS7</accession>
<evidence type="ECO:0000256" key="4">
    <source>
        <dbReference type="ARBA" id="ARBA00022519"/>
    </source>
</evidence>
<feature type="domain" description="Fatty acid desaturase" evidence="13">
    <location>
        <begin position="47"/>
        <end position="255"/>
    </location>
</feature>
<dbReference type="InterPro" id="IPR033885">
    <property type="entry name" value="AlkB/XylM"/>
</dbReference>
<evidence type="ECO:0000259" key="13">
    <source>
        <dbReference type="Pfam" id="PF00487"/>
    </source>
</evidence>
<dbReference type="CDD" id="cd03512">
    <property type="entry name" value="Alkane-hydroxylase"/>
    <property type="match status" value="1"/>
</dbReference>
<evidence type="ECO:0000256" key="12">
    <source>
        <dbReference type="SAM" id="Phobius"/>
    </source>
</evidence>
<keyword evidence="15" id="KW-1185">Reference proteome</keyword>